<dbReference type="EMBL" id="BSFJ01000043">
    <property type="protein sequence ID" value="GLK74509.1"/>
    <property type="molecule type" value="Genomic_DNA"/>
</dbReference>
<evidence type="ECO:0000259" key="2">
    <source>
        <dbReference type="Pfam" id="PF21338"/>
    </source>
</evidence>
<accession>A0A9W6JEY8</accession>
<evidence type="ECO:0000313" key="3">
    <source>
        <dbReference type="EMBL" id="GLK74509.1"/>
    </source>
</evidence>
<feature type="domain" description="DNA topoisomerase IB N-terminal" evidence="2">
    <location>
        <begin position="42"/>
        <end position="90"/>
    </location>
</feature>
<dbReference type="InterPro" id="IPR035447">
    <property type="entry name" value="DNA_topo_I_N_sf"/>
</dbReference>
<dbReference type="SUPFAM" id="SSF55869">
    <property type="entry name" value="DNA topoisomerase I domain"/>
    <property type="match status" value="1"/>
</dbReference>
<gene>
    <name evidence="3" type="ORF">GCM10017643_46270</name>
</gene>
<name>A0A9W6JEY8_9HYPH</name>
<organism evidence="3 4">
    <name type="scientific">Ancylobacter dichloromethanicus</name>
    <dbReference type="NCBI Taxonomy" id="518825"/>
    <lineage>
        <taxon>Bacteria</taxon>
        <taxon>Pseudomonadati</taxon>
        <taxon>Pseudomonadota</taxon>
        <taxon>Alphaproteobacteria</taxon>
        <taxon>Hyphomicrobiales</taxon>
        <taxon>Xanthobacteraceae</taxon>
        <taxon>Ancylobacter</taxon>
    </lineage>
</organism>
<evidence type="ECO:0008006" key="5">
    <source>
        <dbReference type="Google" id="ProtNLM"/>
    </source>
</evidence>
<comment type="caution">
    <text evidence="3">The sequence shown here is derived from an EMBL/GenBank/DDBJ whole genome shotgun (WGS) entry which is preliminary data.</text>
</comment>
<feature type="domain" description="DNA topoisomerase I catalytic core eukaryotic-type" evidence="1">
    <location>
        <begin position="111"/>
        <end position="197"/>
    </location>
</feature>
<sequence length="248" mass="27059">MRRLSHSIMAEKSTIRRLARRFDLRIVCPAELTIRRKPRGRGFSYEAENGAPLKDAKILARLKGLAVPPAYVKVRFAADPRAHLQAVGEDAAGRLQYRYHADWTLVRETLKAQRLSGLAQTLPVILRFVRRALHRSESGRQFVLAAVVQLVALTSIRAGSDQYAQEHATRGATTLLKSHVSIKGDEVTLAFKGKGGKVIRKQVHDAGLAGALTRTKAIPGSALGQSFGAIGPSLVGLGIDLLRMAFQV</sequence>
<dbReference type="PROSITE" id="PS52038">
    <property type="entry name" value="TOPO_IB_2"/>
    <property type="match status" value="1"/>
</dbReference>
<dbReference type="GO" id="GO:0003677">
    <property type="term" value="F:DNA binding"/>
    <property type="evidence" value="ECO:0007669"/>
    <property type="project" value="InterPro"/>
</dbReference>
<dbReference type="GO" id="GO:0006265">
    <property type="term" value="P:DNA topological change"/>
    <property type="evidence" value="ECO:0007669"/>
    <property type="project" value="InterPro"/>
</dbReference>
<keyword evidence="4" id="KW-1185">Reference proteome</keyword>
<dbReference type="InterPro" id="IPR049331">
    <property type="entry name" value="Top1B_N_bact"/>
</dbReference>
<proteinExistence type="predicted"/>
<dbReference type="AlphaFoldDB" id="A0A9W6JEY8"/>
<dbReference type="InterPro" id="IPR011010">
    <property type="entry name" value="DNA_brk_join_enz"/>
</dbReference>
<dbReference type="Proteomes" id="UP001143370">
    <property type="component" value="Unassembled WGS sequence"/>
</dbReference>
<dbReference type="GO" id="GO:0003917">
    <property type="term" value="F:DNA topoisomerase type I (single strand cut, ATP-independent) activity"/>
    <property type="evidence" value="ECO:0007669"/>
    <property type="project" value="InterPro"/>
</dbReference>
<evidence type="ECO:0000313" key="4">
    <source>
        <dbReference type="Proteomes" id="UP001143370"/>
    </source>
</evidence>
<dbReference type="Gene3D" id="3.30.66.10">
    <property type="entry name" value="DNA topoisomerase I domain"/>
    <property type="match status" value="1"/>
</dbReference>
<dbReference type="Pfam" id="PF21338">
    <property type="entry name" value="Top1B_N_bact"/>
    <property type="match status" value="1"/>
</dbReference>
<dbReference type="InterPro" id="IPR014711">
    <property type="entry name" value="TopoI_cat_a-hlx-sub_euk"/>
</dbReference>
<dbReference type="Gene3D" id="3.90.15.10">
    <property type="entry name" value="Topoisomerase I, Chain A, domain 3"/>
    <property type="match status" value="1"/>
</dbReference>
<reference evidence="3" key="2">
    <citation type="submission" date="2023-01" db="EMBL/GenBank/DDBJ databases">
        <authorList>
            <person name="Sun Q."/>
            <person name="Evtushenko L."/>
        </authorList>
    </citation>
    <scope>NUCLEOTIDE SEQUENCE</scope>
    <source>
        <strain evidence="3">VKM B-2484</strain>
    </source>
</reference>
<reference evidence="3" key="1">
    <citation type="journal article" date="2014" name="Int. J. Syst. Evol. Microbiol.">
        <title>Complete genome sequence of Corynebacterium casei LMG S-19264T (=DSM 44701T), isolated from a smear-ripened cheese.</title>
        <authorList>
            <consortium name="US DOE Joint Genome Institute (JGI-PGF)"/>
            <person name="Walter F."/>
            <person name="Albersmeier A."/>
            <person name="Kalinowski J."/>
            <person name="Ruckert C."/>
        </authorList>
    </citation>
    <scope>NUCLEOTIDE SEQUENCE</scope>
    <source>
        <strain evidence="3">VKM B-2484</strain>
    </source>
</reference>
<dbReference type="InterPro" id="IPR013500">
    <property type="entry name" value="TopoI_cat_euk"/>
</dbReference>
<protein>
    <recommendedName>
        <fullName evidence="5">DNA topoisomerase I catalytic core eukaryotic-type domain-containing protein</fullName>
    </recommendedName>
</protein>
<dbReference type="Pfam" id="PF01028">
    <property type="entry name" value="Topoisom_I"/>
    <property type="match status" value="1"/>
</dbReference>
<evidence type="ECO:0000259" key="1">
    <source>
        <dbReference type="Pfam" id="PF01028"/>
    </source>
</evidence>
<dbReference type="SUPFAM" id="SSF56349">
    <property type="entry name" value="DNA breaking-rejoining enzymes"/>
    <property type="match status" value="1"/>
</dbReference>